<dbReference type="AlphaFoldDB" id="D0A7Q0"/>
<dbReference type="Gene3D" id="3.40.50.150">
    <property type="entry name" value="Vaccinia Virus protein VP39"/>
    <property type="match status" value="1"/>
</dbReference>
<evidence type="ECO:0000313" key="2">
    <source>
        <dbReference type="Proteomes" id="UP000002316"/>
    </source>
</evidence>
<organism evidence="1 2">
    <name type="scientific">Trypanosoma brucei gambiense (strain MHOM/CI/86/DAL972)</name>
    <dbReference type="NCBI Taxonomy" id="679716"/>
    <lineage>
        <taxon>Eukaryota</taxon>
        <taxon>Discoba</taxon>
        <taxon>Euglenozoa</taxon>
        <taxon>Kinetoplastea</taxon>
        <taxon>Metakinetoplastina</taxon>
        <taxon>Trypanosomatida</taxon>
        <taxon>Trypanosomatidae</taxon>
        <taxon>Trypanosoma</taxon>
    </lineage>
</organism>
<dbReference type="CDD" id="cd02440">
    <property type="entry name" value="AdoMet_MTases"/>
    <property type="match status" value="1"/>
</dbReference>
<protein>
    <recommendedName>
        <fullName evidence="3">Methyltransferase</fullName>
    </recommendedName>
</protein>
<evidence type="ECO:0008006" key="3">
    <source>
        <dbReference type="Google" id="ProtNLM"/>
    </source>
</evidence>
<proteinExistence type="predicted"/>
<dbReference type="SUPFAM" id="SSF53335">
    <property type="entry name" value="S-adenosyl-L-methionine-dependent methyltransferases"/>
    <property type="match status" value="1"/>
</dbReference>
<gene>
    <name evidence="1" type="ORF">TbgDal_XI8200</name>
</gene>
<sequence>MKRYRSSVVTRLVRAITLRPDATVDPERYPLGYVPLDGSESVDSVWSLVKSGAFVAPLSKIETIHRAHVGIRYLTQSEYPALSSIDVVGLQTRLKELCSRLLIRRDFWVLDDYNDPELNSSFGIQNMYFDNFKWSQVLWRRFQQYVEEYFPVAEHTHLTYDEYLQLLRSFSHFEQGAKLLPLLPKRYRIHPPFGVPALSRIDMEPLLLYSQWLKNFRGPLKLDAALVIRSGCGAAVFATKLNGVPIVRGVDPNPRAVMSCRKDAQRMGRRFDSISFRVGEMFPDKDDGNGVPNSRKYDIIVFYPDQGCYNLFFTNAIGEYAPVLTGFAGTLEHFFEEAGDYLSDSGVIVLCCTNVYSILKPTEPHPIEYEIKVNRRWVLLDYYDMPVRGKGTLSHTPTDHHYRIPMEMRKCMRSELWVLHKMTSIAHFAHIHNIPGAQPPSCVVSHWRNKAIGKLRRAVLKGQVESSGGDWDDYKKRLVHLLQEQSENDEDDKAQAIRMAMDPNYPKELADRARAAIEKNMDTDKAFHNNVAKAFGDISPRERFDAYLSCYRL</sequence>
<dbReference type="GeneID" id="23867852"/>
<dbReference type="InterPro" id="IPR029063">
    <property type="entry name" value="SAM-dependent_MTases_sf"/>
</dbReference>
<dbReference type="Proteomes" id="UP000002316">
    <property type="component" value="Chromosome 11"/>
</dbReference>
<name>D0A7Q0_TRYB9</name>
<dbReference type="VEuPathDB" id="TriTrypDB:Tbg972.11.8200"/>
<dbReference type="RefSeq" id="XP_011779965.1">
    <property type="nucleotide sequence ID" value="XM_011781663.1"/>
</dbReference>
<dbReference type="KEGG" id="tbg:TbgDal_XI8200"/>
<dbReference type="EMBL" id="FN554974">
    <property type="protein sequence ID" value="CBH17701.1"/>
    <property type="molecule type" value="Genomic_DNA"/>
</dbReference>
<accession>D0A7Q0</accession>
<evidence type="ECO:0000313" key="1">
    <source>
        <dbReference type="EMBL" id="CBH17701.1"/>
    </source>
</evidence>
<reference evidence="2" key="1">
    <citation type="journal article" date="2010" name="PLoS Negl. Trop. Dis.">
        <title>The genome sequence of Trypanosoma brucei gambiense, causative agent of chronic human african trypanosomiasis.</title>
        <authorList>
            <person name="Jackson A.P."/>
            <person name="Sanders M."/>
            <person name="Berry A."/>
            <person name="McQuillan J."/>
            <person name="Aslett M.A."/>
            <person name="Quail M.A."/>
            <person name="Chukualim B."/>
            <person name="Capewell P."/>
            <person name="MacLeod A."/>
            <person name="Melville S.E."/>
            <person name="Gibson W."/>
            <person name="Barry J.D."/>
            <person name="Berriman M."/>
            <person name="Hertz-Fowler C."/>
        </authorList>
    </citation>
    <scope>NUCLEOTIDE SEQUENCE [LARGE SCALE GENOMIC DNA]</scope>
    <source>
        <strain evidence="2">MHOM/CI/86/DAL972</strain>
    </source>
</reference>
<dbReference type="OrthoDB" id="269112at2759"/>